<dbReference type="OrthoDB" id="9814070at2"/>
<dbReference type="PANTHER" id="PTHR12737:SF9">
    <property type="entry name" value="DIMETHYLARGININASE"/>
    <property type="match status" value="1"/>
</dbReference>
<reference evidence="4 5" key="2">
    <citation type="journal article" date="2016" name="Genome Announc.">
        <title>Draft Genome Sequences of Streptomyces scabiei S58, Streptomyces turgidiscabies T45, and Streptomyces acidiscabies a10, the Pathogens of Potato Common Scab, Isolated in Japan.</title>
        <authorList>
            <person name="Tomihama T."/>
            <person name="Nishi Y."/>
            <person name="Sakai M."/>
            <person name="Ikenaga M."/>
            <person name="Okubo T."/>
            <person name="Ikeda S."/>
        </authorList>
    </citation>
    <scope>NUCLEOTIDE SEQUENCE [LARGE SCALE GENOMIC DNA]</scope>
    <source>
        <strain evidence="4 5">S58</strain>
    </source>
</reference>
<evidence type="ECO:0000313" key="5">
    <source>
        <dbReference type="Proteomes" id="UP000067448"/>
    </source>
</evidence>
<dbReference type="SUPFAM" id="SSF55909">
    <property type="entry name" value="Pentein"/>
    <property type="match status" value="1"/>
</dbReference>
<dbReference type="GO" id="GO:0016597">
    <property type="term" value="F:amino acid binding"/>
    <property type="evidence" value="ECO:0007669"/>
    <property type="project" value="TreeGrafter"/>
</dbReference>
<dbReference type="PANTHER" id="PTHR12737">
    <property type="entry name" value="DIMETHYLARGININE DIMETHYLAMINOHYDROLASE"/>
    <property type="match status" value="1"/>
</dbReference>
<dbReference type="RefSeq" id="WP_059080004.1">
    <property type="nucleotide sequence ID" value="NZ_BCMM01000010.1"/>
</dbReference>
<name>A0A100JMC0_STRSC</name>
<evidence type="ECO:0000256" key="2">
    <source>
        <dbReference type="ARBA" id="ARBA00022801"/>
    </source>
</evidence>
<feature type="active site" description="Proton donor" evidence="3">
    <location>
        <position position="179"/>
    </location>
</feature>
<reference evidence="5" key="3">
    <citation type="submission" date="2016-02" db="EMBL/GenBank/DDBJ databases">
        <title>Draft genome of pathogenic Streptomyces sp. in Japan.</title>
        <authorList>
            <person name="Tomihama T."/>
            <person name="Ikenaga M."/>
            <person name="Sakai M."/>
            <person name="Okubo T."/>
            <person name="Ikeda S."/>
        </authorList>
    </citation>
    <scope>NUCLEOTIDE SEQUENCE [LARGE SCALE GENOMIC DNA]</scope>
    <source>
        <strain evidence="5">S58</strain>
    </source>
</reference>
<dbReference type="GO" id="GO:0016403">
    <property type="term" value="F:dimethylargininase activity"/>
    <property type="evidence" value="ECO:0007669"/>
    <property type="project" value="TreeGrafter"/>
</dbReference>
<accession>A0A100JMC0</accession>
<dbReference type="NCBIfam" id="NF045659">
    <property type="entry name" value="DiMArgaseDdahMtb"/>
    <property type="match status" value="1"/>
</dbReference>
<comment type="similarity">
    <text evidence="1">Belongs to the DDAH family.</text>
</comment>
<comment type="caution">
    <text evidence="4">The sequence shown here is derived from an EMBL/GenBank/DDBJ whole genome shotgun (WGS) entry which is preliminary data.</text>
</comment>
<dbReference type="AlphaFoldDB" id="A0A100JMC0"/>
<evidence type="ECO:0000256" key="1">
    <source>
        <dbReference type="ARBA" id="ARBA00008532"/>
    </source>
</evidence>
<dbReference type="GO" id="GO:0045429">
    <property type="term" value="P:positive regulation of nitric oxide biosynthetic process"/>
    <property type="evidence" value="ECO:0007669"/>
    <property type="project" value="TreeGrafter"/>
</dbReference>
<reference evidence="5" key="1">
    <citation type="submission" date="2015-11" db="EMBL/GenBank/DDBJ databases">
        <authorList>
            <consortium name="Cross-ministerial Strategic Innovation Promotion Program (SIP) consortium"/>
            <person name="Tomihama T."/>
            <person name="Ikenaga M."/>
            <person name="Sakai M."/>
            <person name="Okubo T."/>
            <person name="Ikeda S."/>
        </authorList>
    </citation>
    <scope>NUCLEOTIDE SEQUENCE [LARGE SCALE GENOMIC DNA]</scope>
    <source>
        <strain evidence="5">S58</strain>
    </source>
</reference>
<dbReference type="InterPro" id="IPR033199">
    <property type="entry name" value="DDAH-like"/>
</dbReference>
<organism evidence="4 5">
    <name type="scientific">Streptomyces scabiei</name>
    <dbReference type="NCBI Taxonomy" id="1930"/>
    <lineage>
        <taxon>Bacteria</taxon>
        <taxon>Bacillati</taxon>
        <taxon>Actinomycetota</taxon>
        <taxon>Actinomycetes</taxon>
        <taxon>Kitasatosporales</taxon>
        <taxon>Streptomycetaceae</taxon>
        <taxon>Streptomyces</taxon>
    </lineage>
</organism>
<keyword evidence="2" id="KW-0378">Hydrolase</keyword>
<dbReference type="GO" id="GO:0000052">
    <property type="term" value="P:citrulline metabolic process"/>
    <property type="evidence" value="ECO:0007669"/>
    <property type="project" value="TreeGrafter"/>
</dbReference>
<feature type="active site" description="Nucleophile" evidence="3">
    <location>
        <position position="273"/>
    </location>
</feature>
<gene>
    <name evidence="4" type="ORF">SsS58_02534</name>
</gene>
<dbReference type="EMBL" id="BCMM01000010">
    <property type="protein sequence ID" value="GAQ62175.1"/>
    <property type="molecule type" value="Genomic_DNA"/>
</dbReference>
<evidence type="ECO:0000256" key="3">
    <source>
        <dbReference type="PIRSR" id="PIRSR633199-1"/>
    </source>
</evidence>
<evidence type="ECO:0000313" key="4">
    <source>
        <dbReference type="EMBL" id="GAQ62175.1"/>
    </source>
</evidence>
<keyword evidence="4" id="KW-0808">Transferase</keyword>
<protein>
    <submittedName>
        <fullName evidence="4">Amidinotransferase</fullName>
    </submittedName>
</protein>
<proteinExistence type="inferred from homology"/>
<sequence>MTELLAPALELTERQARTRDYVMCRPEHFEVTYSINPWMNPEKPTDKALALAQWEDLRALYVELGHRVRTIDAAPGLPDMVFAANGALVVDGKALISRFRHPERQAEAGFWADWFRGRGYTEVVQAAFTSEGEGDYVTTARAVLAGNGFRSDPRSQDEARQLFGRPVISLKLVDPRFYHLDTALAALGDDEIVYYPGAFDAESVRVLESLFPKAVLADEEDALLFGLNLVSDGLNVILPEPATGLAAKLRAHGFRTHHVDLSELLKAGGSVKCCTLELRH</sequence>
<dbReference type="GO" id="GO:0006525">
    <property type="term" value="P:arginine metabolic process"/>
    <property type="evidence" value="ECO:0007669"/>
    <property type="project" value="TreeGrafter"/>
</dbReference>
<dbReference type="Gene3D" id="3.75.10.10">
    <property type="entry name" value="L-arginine/glycine Amidinotransferase, Chain A"/>
    <property type="match status" value="1"/>
</dbReference>
<dbReference type="GO" id="GO:0016740">
    <property type="term" value="F:transferase activity"/>
    <property type="evidence" value="ECO:0007669"/>
    <property type="project" value="UniProtKB-KW"/>
</dbReference>
<dbReference type="Proteomes" id="UP000067448">
    <property type="component" value="Unassembled WGS sequence"/>
</dbReference>